<reference evidence="6 8" key="3">
    <citation type="submission" date="2015-07" db="EMBL/GenBank/DDBJ databases">
        <title>Physiological, transcriptional responses and genome re-sequencing of acid resistant extremely thermoacidophilic Metallosphaera sedula SARC-M1.</title>
        <authorList>
            <person name="Ai C."/>
            <person name="McCarthy S."/>
            <person name="Eckrich V."/>
            <person name="Rudrappa D."/>
            <person name="Qiu G."/>
            <person name="Blum P."/>
        </authorList>
    </citation>
    <scope>NUCLEOTIDE SEQUENCE [LARGE SCALE GENOMIC DNA]</scope>
    <source>
        <strain evidence="6 8">SARC-M1</strain>
    </source>
</reference>
<gene>
    <name evidence="1" type="ORF">HA72_1415</name>
    <name evidence="2" type="ORF">MsedA_1434</name>
    <name evidence="3" type="ORF">MsedB_1436</name>
    <name evidence="4" type="ORF">MsedC_1434</name>
    <name evidence="5" type="ORF">MsedD_1435</name>
    <name evidence="6" type="ORF">MsedE_1440</name>
</gene>
<dbReference type="InterPro" id="IPR016024">
    <property type="entry name" value="ARM-type_fold"/>
</dbReference>
<evidence type="ECO:0000313" key="4">
    <source>
        <dbReference type="EMBL" id="AKV78910.1"/>
    </source>
</evidence>
<name>A0A088E755_9CREN</name>
<evidence type="ECO:0000313" key="3">
    <source>
        <dbReference type="EMBL" id="AKV76658.1"/>
    </source>
</evidence>
<evidence type="ECO:0000313" key="12">
    <source>
        <dbReference type="Proteomes" id="UP000068832"/>
    </source>
</evidence>
<dbReference type="OMA" id="SVRIYAW"/>
<dbReference type="EMBL" id="CP008822">
    <property type="protein sequence ID" value="AIM27557.1"/>
    <property type="molecule type" value="Genomic_DNA"/>
</dbReference>
<sequence length="210" mass="25260">MVELNPRNLKSLNPEVRESEWRKVEEVLKEEPKRLQDIRFYLRSLLWSRVQGVREEAWRHLHVYRELGITGLEKAFSSKSDRIKLTAWQHVQEVMELGLLSREEIVGLRQHFWRMLRSYYPTVRKKAWKLLPTLVKLGIVGPRDRERLVEFLMNKKPNIRLMAWNLAKFLVNEGVLTRDDLEQNLIYLKELTERETTVSLRARKILEEMK</sequence>
<dbReference type="Proteomes" id="UP000056255">
    <property type="component" value="Chromosome"/>
</dbReference>
<dbReference type="Proteomes" id="UP000029084">
    <property type="component" value="Chromosome"/>
</dbReference>
<organism evidence="1 7">
    <name type="scientific">Metallosphaera sedula</name>
    <dbReference type="NCBI Taxonomy" id="43687"/>
    <lineage>
        <taxon>Archaea</taxon>
        <taxon>Thermoproteota</taxon>
        <taxon>Thermoprotei</taxon>
        <taxon>Sulfolobales</taxon>
        <taxon>Sulfolobaceae</taxon>
        <taxon>Metallosphaera</taxon>
    </lineage>
</organism>
<dbReference type="SUPFAM" id="SSF48371">
    <property type="entry name" value="ARM repeat"/>
    <property type="match status" value="1"/>
</dbReference>
<proteinExistence type="predicted"/>
<evidence type="ECO:0000313" key="1">
    <source>
        <dbReference type="EMBL" id="AIM27557.1"/>
    </source>
</evidence>
<dbReference type="PATRIC" id="fig|43687.5.peg.1537"/>
<dbReference type="GeneID" id="5104625"/>
<accession>A0A088E755</accession>
<dbReference type="EMBL" id="CP012172">
    <property type="protein sequence ID" value="AKV74419.1"/>
    <property type="molecule type" value="Genomic_DNA"/>
</dbReference>
<dbReference type="EMBL" id="CP012176">
    <property type="protein sequence ID" value="AKV83393.1"/>
    <property type="molecule type" value="Genomic_DNA"/>
</dbReference>
<dbReference type="Proteomes" id="UP000062398">
    <property type="component" value="Chromosome"/>
</dbReference>
<evidence type="ECO:0000313" key="8">
    <source>
        <dbReference type="Proteomes" id="UP000056255"/>
    </source>
</evidence>
<evidence type="ECO:0000313" key="7">
    <source>
        <dbReference type="Proteomes" id="UP000029084"/>
    </source>
</evidence>
<reference evidence="9 10" key="2">
    <citation type="journal article" date="2015" name="Genome Announc.">
        <title>Complete Genome Sequences of Evolved Arsenate-Resistant Metallosphaera sedula Strains.</title>
        <authorList>
            <person name="Ai C."/>
            <person name="McCarthy S."/>
            <person name="Schackwitz W."/>
            <person name="Martin J."/>
            <person name="Lipzen A."/>
            <person name="Blum P."/>
        </authorList>
    </citation>
    <scope>NUCLEOTIDE SEQUENCE [LARGE SCALE GENOMIC DNA]</scope>
    <source>
        <strain evidence="4 10">ARS120-1</strain>
        <strain evidence="5 9">ARS120-2</strain>
        <strain evidence="2 12">ARS50-1</strain>
        <strain evidence="3 11">ARS50-2</strain>
    </source>
</reference>
<evidence type="ECO:0000313" key="5">
    <source>
        <dbReference type="EMBL" id="AKV81155.1"/>
    </source>
</evidence>
<dbReference type="EMBL" id="CP012175">
    <property type="protein sequence ID" value="AKV81155.1"/>
    <property type="molecule type" value="Genomic_DNA"/>
</dbReference>
<evidence type="ECO:0000313" key="9">
    <source>
        <dbReference type="Proteomes" id="UP000061362"/>
    </source>
</evidence>
<dbReference type="Proteomes" id="UP000068832">
    <property type="component" value="Chromosome"/>
</dbReference>
<evidence type="ECO:0000313" key="11">
    <source>
        <dbReference type="Proteomes" id="UP000062475"/>
    </source>
</evidence>
<reference evidence="1 7" key="1">
    <citation type="journal article" date="2014" name="J. Bacteriol.">
        <title>Role of an Archaeal PitA Transporter in the Copper and Arsenic Resistance of Metallosphaera sedula, an Extreme Thermoacidophile.</title>
        <authorList>
            <person name="McCarthy S."/>
            <person name="Ai C."/>
            <person name="Wheaton G."/>
            <person name="Tevatia R."/>
            <person name="Eckrich V."/>
            <person name="Kelly R."/>
            <person name="Blum P."/>
        </authorList>
    </citation>
    <scope>NUCLEOTIDE SEQUENCE [LARGE SCALE GENOMIC DNA]</scope>
    <source>
        <strain evidence="1 7">CuR1</strain>
    </source>
</reference>
<dbReference type="AlphaFoldDB" id="A0A088E755"/>
<evidence type="ECO:0000313" key="10">
    <source>
        <dbReference type="Proteomes" id="UP000062398"/>
    </source>
</evidence>
<dbReference type="Proteomes" id="UP000062475">
    <property type="component" value="Chromosome"/>
</dbReference>
<dbReference type="EMBL" id="CP012174">
    <property type="protein sequence ID" value="AKV78910.1"/>
    <property type="molecule type" value="Genomic_DNA"/>
</dbReference>
<evidence type="ECO:0008006" key="13">
    <source>
        <dbReference type="Google" id="ProtNLM"/>
    </source>
</evidence>
<dbReference type="RefSeq" id="WP_012021360.1">
    <property type="nucleotide sequence ID" value="NZ_CP012174.1"/>
</dbReference>
<protein>
    <recommendedName>
        <fullName evidence="13">HEAT repeat domain-containing protein</fullName>
    </recommendedName>
</protein>
<evidence type="ECO:0000313" key="2">
    <source>
        <dbReference type="EMBL" id="AKV74419.1"/>
    </source>
</evidence>
<dbReference type="EMBL" id="CP012173">
    <property type="protein sequence ID" value="AKV76658.1"/>
    <property type="molecule type" value="Genomic_DNA"/>
</dbReference>
<evidence type="ECO:0000313" key="6">
    <source>
        <dbReference type="EMBL" id="AKV83393.1"/>
    </source>
</evidence>
<dbReference type="Proteomes" id="UP000061362">
    <property type="component" value="Chromosome"/>
</dbReference>